<dbReference type="GeneID" id="100162803"/>
<dbReference type="Proteomes" id="UP000007819">
    <property type="component" value="Chromosome A2"/>
</dbReference>
<dbReference type="EnsemblMetazoa" id="XM_001944955.5">
    <property type="protein sequence ID" value="XP_001944990.2"/>
    <property type="gene ID" value="LOC100162803"/>
</dbReference>
<evidence type="ECO:0000313" key="2">
    <source>
        <dbReference type="Proteomes" id="UP000007819"/>
    </source>
</evidence>
<reference evidence="2" key="1">
    <citation type="submission" date="2010-06" db="EMBL/GenBank/DDBJ databases">
        <authorList>
            <person name="Jiang H."/>
            <person name="Abraham K."/>
            <person name="Ali S."/>
            <person name="Alsbrooks S.L."/>
            <person name="Anim B.N."/>
            <person name="Anosike U.S."/>
            <person name="Attaway T."/>
            <person name="Bandaranaike D.P."/>
            <person name="Battles P.K."/>
            <person name="Bell S.N."/>
            <person name="Bell A.V."/>
            <person name="Beltran B."/>
            <person name="Bickham C."/>
            <person name="Bustamante Y."/>
            <person name="Caleb T."/>
            <person name="Canada A."/>
            <person name="Cardenas V."/>
            <person name="Carter K."/>
            <person name="Chacko J."/>
            <person name="Chandrabose M.N."/>
            <person name="Chavez D."/>
            <person name="Chavez A."/>
            <person name="Chen L."/>
            <person name="Chu H.-S."/>
            <person name="Claassen K.J."/>
            <person name="Cockrell R."/>
            <person name="Collins M."/>
            <person name="Cooper J.A."/>
            <person name="Cree A."/>
            <person name="Curry S.M."/>
            <person name="Da Y."/>
            <person name="Dao M.D."/>
            <person name="Das B."/>
            <person name="Davila M.-L."/>
            <person name="Davy-Carroll L."/>
            <person name="Denson S."/>
            <person name="Dinh H."/>
            <person name="Ebong V.E."/>
            <person name="Edwards J.R."/>
            <person name="Egan A."/>
            <person name="El-Daye J."/>
            <person name="Escobedo L."/>
            <person name="Fernandez S."/>
            <person name="Fernando P.R."/>
            <person name="Flagg N."/>
            <person name="Forbes L.D."/>
            <person name="Fowler R.G."/>
            <person name="Fu Q."/>
            <person name="Gabisi R.A."/>
            <person name="Ganer J."/>
            <person name="Garbino Pronczuk A."/>
            <person name="Garcia R.M."/>
            <person name="Garner T."/>
            <person name="Garrett T.E."/>
            <person name="Gonzalez D.A."/>
            <person name="Hamid H."/>
            <person name="Hawkins E.S."/>
            <person name="Hirani K."/>
            <person name="Hogues M.E."/>
            <person name="Hollins B."/>
            <person name="Hsiao C.-H."/>
            <person name="Jabil R."/>
            <person name="James M.L."/>
            <person name="Jhangiani S.N."/>
            <person name="Johnson B."/>
            <person name="Johnson Q."/>
            <person name="Joshi V."/>
            <person name="Kalu J.B."/>
            <person name="Kam C."/>
            <person name="Kashfia A."/>
            <person name="Keebler J."/>
            <person name="Kisamo H."/>
            <person name="Kovar C.L."/>
            <person name="Lago L.A."/>
            <person name="Lai C.-Y."/>
            <person name="Laidlaw J."/>
            <person name="Lara F."/>
            <person name="Le T.-K."/>
            <person name="Lee S.L."/>
            <person name="Legall F.H."/>
            <person name="Lemon S.J."/>
            <person name="Lewis L.R."/>
            <person name="Li B."/>
            <person name="Liu Y."/>
            <person name="Liu Y.-S."/>
            <person name="Lopez J."/>
            <person name="Lozado R.J."/>
            <person name="Lu J."/>
            <person name="Madu R.C."/>
            <person name="Maheshwari M."/>
            <person name="Maheshwari R."/>
            <person name="Malloy K."/>
            <person name="Martinez E."/>
            <person name="Mathew T."/>
            <person name="Mercado I.C."/>
            <person name="Mercado C."/>
            <person name="Meyer B."/>
            <person name="Montgomery K."/>
            <person name="Morgan M.B."/>
            <person name="Munidasa M."/>
            <person name="Nazareth L.V."/>
            <person name="Nelson J."/>
            <person name="Ng B.M."/>
            <person name="Nguyen N.B."/>
            <person name="Nguyen P.Q."/>
            <person name="Nguyen T."/>
            <person name="Obregon M."/>
            <person name="Okwuonu G.O."/>
            <person name="Onwere C.G."/>
            <person name="Orozco G."/>
            <person name="Parra A."/>
            <person name="Patel S."/>
            <person name="Patil S."/>
            <person name="Perez A."/>
            <person name="Perez Y."/>
            <person name="Pham C."/>
            <person name="Primus E.L."/>
            <person name="Pu L.-L."/>
            <person name="Puazo M."/>
            <person name="Qin X."/>
            <person name="Quiroz J.B."/>
            <person name="Reese J."/>
            <person name="Richards S."/>
            <person name="Rives C.M."/>
            <person name="Robberts R."/>
            <person name="Ruiz S.J."/>
            <person name="Ruiz M.J."/>
            <person name="Santibanez J."/>
            <person name="Schneider B.W."/>
            <person name="Sisson I."/>
            <person name="Smith M."/>
            <person name="Sodergren E."/>
            <person name="Song X.-Z."/>
            <person name="Song B.B."/>
            <person name="Summersgill H."/>
            <person name="Thelus R."/>
            <person name="Thornton R.D."/>
            <person name="Trejos Z.Y."/>
            <person name="Usmani K."/>
            <person name="Vattathil S."/>
            <person name="Villasana D."/>
            <person name="Walker D.L."/>
            <person name="Wang S."/>
            <person name="Wang K."/>
            <person name="White C.S."/>
            <person name="Williams A.C."/>
            <person name="Williamson J."/>
            <person name="Wilson K."/>
            <person name="Woghiren I.O."/>
            <person name="Woodworth J.R."/>
            <person name="Worley K.C."/>
            <person name="Wright R.A."/>
            <person name="Wu W."/>
            <person name="Young L."/>
            <person name="Zhang L."/>
            <person name="Zhang J."/>
            <person name="Zhu Y."/>
            <person name="Muzny D.M."/>
            <person name="Weinstock G."/>
            <person name="Gibbs R.A."/>
        </authorList>
    </citation>
    <scope>NUCLEOTIDE SEQUENCE [LARGE SCALE GENOMIC DNA]</scope>
    <source>
        <strain evidence="2">LSR1</strain>
    </source>
</reference>
<dbReference type="KEGG" id="api:100162803"/>
<name>A0A8R1VZD7_ACYPI</name>
<proteinExistence type="predicted"/>
<keyword evidence="2" id="KW-1185">Reference proteome</keyword>
<reference evidence="1" key="2">
    <citation type="submission" date="2022-06" db="UniProtKB">
        <authorList>
            <consortium name="EnsemblMetazoa"/>
        </authorList>
    </citation>
    <scope>IDENTIFICATION</scope>
</reference>
<accession>A0A8R1VZD7</accession>
<evidence type="ECO:0000313" key="1">
    <source>
        <dbReference type="EnsemblMetazoa" id="XP_001944990.2"/>
    </source>
</evidence>
<dbReference type="RefSeq" id="XP_001944990.2">
    <property type="nucleotide sequence ID" value="XM_001944955.4"/>
</dbReference>
<sequence length="453" mass="51923">MLIMLLIPRILVVVAVMLTVTNFGVIAPRSIMPHKVPRPQPPIKIMGLNSIINNNFGPADYFELFMKRHIDFKLNLREWIRHIKQANTQLLIPSSYVNQKVNTTNELDYIDENLSILHGRFQQICEDLRGFFQIPPVDQKDNCFDLFGDTDSHTKFISNLREKLRQLKEAQSGSNSSTIVNQKVNNTEMLENSDHSNEFLSNLQGWLQQLNEGERQFFQILPVDQKQNLSKPDTTHEEAHGQVLPTFSAVPIEVDYSKITGNRGSEFKFNLTEWIRQLKQAQRRLIPSTLVNQKNSKNQNKFLFDYMDEVKRSVIEQAQRRFNPTTPANQKTTKYGPPQSLEFTTRSAIIDRNTTLVGLQQNSSEPNITLKESHGQVLPTVPVVSNKTPLPDLDNQIIDGHTKFMSDLRERLWQLKQSQSRFIPSTPVNQKTPVATVEQGTAGHQNFQLPAEN</sequence>
<protein>
    <submittedName>
        <fullName evidence="1">Uncharacterized protein</fullName>
    </submittedName>
</protein>
<dbReference type="AlphaFoldDB" id="A0A8R1VZD7"/>
<organism evidence="1 2">
    <name type="scientific">Acyrthosiphon pisum</name>
    <name type="common">Pea aphid</name>
    <dbReference type="NCBI Taxonomy" id="7029"/>
    <lineage>
        <taxon>Eukaryota</taxon>
        <taxon>Metazoa</taxon>
        <taxon>Ecdysozoa</taxon>
        <taxon>Arthropoda</taxon>
        <taxon>Hexapoda</taxon>
        <taxon>Insecta</taxon>
        <taxon>Pterygota</taxon>
        <taxon>Neoptera</taxon>
        <taxon>Paraneoptera</taxon>
        <taxon>Hemiptera</taxon>
        <taxon>Sternorrhyncha</taxon>
        <taxon>Aphidomorpha</taxon>
        <taxon>Aphidoidea</taxon>
        <taxon>Aphididae</taxon>
        <taxon>Macrosiphini</taxon>
        <taxon>Acyrthosiphon</taxon>
    </lineage>
</organism>